<reference evidence="1" key="1">
    <citation type="journal article" date="2015" name="Nature">
        <title>Complex archaea that bridge the gap between prokaryotes and eukaryotes.</title>
        <authorList>
            <person name="Spang A."/>
            <person name="Saw J.H."/>
            <person name="Jorgensen S.L."/>
            <person name="Zaremba-Niedzwiedzka K."/>
            <person name="Martijn J."/>
            <person name="Lind A.E."/>
            <person name="van Eijk R."/>
            <person name="Schleper C."/>
            <person name="Guy L."/>
            <person name="Ettema T.J."/>
        </authorList>
    </citation>
    <scope>NUCLEOTIDE SEQUENCE</scope>
</reference>
<dbReference type="EMBL" id="LAZR01000195">
    <property type="protein sequence ID" value="KKN82743.1"/>
    <property type="molecule type" value="Genomic_DNA"/>
</dbReference>
<gene>
    <name evidence="1" type="ORF">LCGC14_0305670</name>
</gene>
<dbReference type="AlphaFoldDB" id="A0A0F9WV24"/>
<proteinExistence type="predicted"/>
<evidence type="ECO:0000313" key="1">
    <source>
        <dbReference type="EMBL" id="KKN82743.1"/>
    </source>
</evidence>
<comment type="caution">
    <text evidence="1">The sequence shown here is derived from an EMBL/GenBank/DDBJ whole genome shotgun (WGS) entry which is preliminary data.</text>
</comment>
<accession>A0A0F9WV24</accession>
<sequence>MKVKELIFKNAVYWHDYVDADDLKLDLKIQVLDPCKQKGITLKKVRTSDLPQVLKENFDILFFDWGGMSMGNSCLQHFCRYIIKHAEDNPSRVYVMVSTMTSYAMADALDFMNDCGEKPCNVYLSIEEIKC</sequence>
<protein>
    <submittedName>
        <fullName evidence="1">Uncharacterized protein</fullName>
    </submittedName>
</protein>
<name>A0A0F9WV24_9ZZZZ</name>
<organism evidence="1">
    <name type="scientific">marine sediment metagenome</name>
    <dbReference type="NCBI Taxonomy" id="412755"/>
    <lineage>
        <taxon>unclassified sequences</taxon>
        <taxon>metagenomes</taxon>
        <taxon>ecological metagenomes</taxon>
    </lineage>
</organism>